<dbReference type="PANTHER" id="PTHR11669:SF8">
    <property type="entry name" value="DNA POLYMERASE III SUBUNIT DELTA"/>
    <property type="match status" value="1"/>
</dbReference>
<dbReference type="InterPro" id="IPR027417">
    <property type="entry name" value="P-loop_NTPase"/>
</dbReference>
<accession>A0A0G0MNZ7</accession>
<sequence length="318" mass="35943">MFPSIIGHNRIQEVLLRMLEHGTLPHALLFVGSQGLGKTTMAQALIRHLLGSSTQVQNHPDYQEVHRLVDEKTEKRKTSISVKQIREVTARLGLTSLSGGWKIVFFEQAQFLSQGAANALLKTLEEPKGKTLFIFCTEHLEQIPATIASRCQVMRFNQVSRQEIGDTLVRLGFSPVDAALAASMSLGRPGKALRFLKESLYRCQWETNVGQALAFFSASLPERLAQVMTLIPKTDTQKNESLLDLLDHWELVCRDVLFKQLHLEEIQVFSQDVRINSLVHHLPLPSLLSIFERLNQVRRAIPRHVNPHLALEHITIGF</sequence>
<dbReference type="PANTHER" id="PTHR11669">
    <property type="entry name" value="REPLICATION FACTOR C / DNA POLYMERASE III GAMMA-TAU SUBUNIT"/>
    <property type="match status" value="1"/>
</dbReference>
<name>A0A0G0MNZ7_9BACT</name>
<evidence type="ECO:0000313" key="3">
    <source>
        <dbReference type="Proteomes" id="UP000033935"/>
    </source>
</evidence>
<dbReference type="CDD" id="cd00009">
    <property type="entry name" value="AAA"/>
    <property type="match status" value="1"/>
</dbReference>
<feature type="domain" description="AAA+ ATPase" evidence="1">
    <location>
        <begin position="24"/>
        <end position="160"/>
    </location>
</feature>
<dbReference type="AlphaFoldDB" id="A0A0G0MNZ7"/>
<gene>
    <name evidence="2" type="ORF">UT30_C0003G0042</name>
</gene>
<organism evidence="2 3">
    <name type="scientific">Candidatus Uhrbacteria bacterium GW2011_GWF2_39_13</name>
    <dbReference type="NCBI Taxonomy" id="1618995"/>
    <lineage>
        <taxon>Bacteria</taxon>
        <taxon>Candidatus Uhriibacteriota</taxon>
    </lineage>
</organism>
<dbReference type="SMART" id="SM00382">
    <property type="entry name" value="AAA"/>
    <property type="match status" value="1"/>
</dbReference>
<reference evidence="2 3" key="1">
    <citation type="journal article" date="2015" name="Nature">
        <title>rRNA introns, odd ribosomes, and small enigmatic genomes across a large radiation of phyla.</title>
        <authorList>
            <person name="Brown C.T."/>
            <person name="Hug L.A."/>
            <person name="Thomas B.C."/>
            <person name="Sharon I."/>
            <person name="Castelle C.J."/>
            <person name="Singh A."/>
            <person name="Wilkins M.J."/>
            <person name="Williams K.H."/>
            <person name="Banfield J.F."/>
        </authorList>
    </citation>
    <scope>NUCLEOTIDE SEQUENCE [LARGE SCALE GENOMIC DNA]</scope>
</reference>
<evidence type="ECO:0000259" key="1">
    <source>
        <dbReference type="SMART" id="SM00382"/>
    </source>
</evidence>
<comment type="caution">
    <text evidence="2">The sequence shown here is derived from an EMBL/GenBank/DDBJ whole genome shotgun (WGS) entry which is preliminary data.</text>
</comment>
<dbReference type="Pfam" id="PF13177">
    <property type="entry name" value="DNA_pol3_delta2"/>
    <property type="match status" value="1"/>
</dbReference>
<dbReference type="Gene3D" id="3.40.50.300">
    <property type="entry name" value="P-loop containing nucleotide triphosphate hydrolases"/>
    <property type="match status" value="1"/>
</dbReference>
<dbReference type="Proteomes" id="UP000033935">
    <property type="component" value="Unassembled WGS sequence"/>
</dbReference>
<dbReference type="EMBL" id="LBWG01000003">
    <property type="protein sequence ID" value="KKR04853.1"/>
    <property type="molecule type" value="Genomic_DNA"/>
</dbReference>
<dbReference type="GO" id="GO:0006261">
    <property type="term" value="P:DNA-templated DNA replication"/>
    <property type="evidence" value="ECO:0007669"/>
    <property type="project" value="TreeGrafter"/>
</dbReference>
<evidence type="ECO:0000313" key="2">
    <source>
        <dbReference type="EMBL" id="KKR04853.1"/>
    </source>
</evidence>
<dbReference type="InterPro" id="IPR003593">
    <property type="entry name" value="AAA+_ATPase"/>
</dbReference>
<protein>
    <submittedName>
        <fullName evidence="2">Polymerase III, delta-prime subunit protein</fullName>
    </submittedName>
</protein>
<dbReference type="InterPro" id="IPR050238">
    <property type="entry name" value="DNA_Rep/Repair_Clamp_Loader"/>
</dbReference>
<proteinExistence type="predicted"/>
<dbReference type="SUPFAM" id="SSF52540">
    <property type="entry name" value="P-loop containing nucleoside triphosphate hydrolases"/>
    <property type="match status" value="1"/>
</dbReference>